<dbReference type="EMBL" id="BNDZ01000005">
    <property type="protein sequence ID" value="GHI49586.1"/>
    <property type="molecule type" value="Genomic_DNA"/>
</dbReference>
<name>A0A2A2UE55_9ACTN</name>
<evidence type="ECO:0000313" key="6">
    <source>
        <dbReference type="Proteomes" id="UP000292095"/>
    </source>
</evidence>
<gene>
    <name evidence="4" type="ORF">C0Q91_28275</name>
    <name evidence="3" type="ORF">C0Q92_28025</name>
    <name evidence="5" type="ORF">FRZ02_20115</name>
    <name evidence="2" type="ORF">ScoT_57600</name>
</gene>
<organism evidence="2 9">
    <name type="scientific">Streptomyces albidoflavus</name>
    <dbReference type="NCBI Taxonomy" id="1886"/>
    <lineage>
        <taxon>Bacteria</taxon>
        <taxon>Bacillati</taxon>
        <taxon>Actinomycetota</taxon>
        <taxon>Actinomycetes</taxon>
        <taxon>Kitasatosporales</taxon>
        <taxon>Streptomycetaceae</taxon>
        <taxon>Streptomyces</taxon>
        <taxon>Streptomyces albidoflavus group</taxon>
    </lineage>
</organism>
<dbReference type="EMBL" id="VOGX01000034">
    <property type="protein sequence ID" value="TWV22298.1"/>
    <property type="molecule type" value="Genomic_DNA"/>
</dbReference>
<comment type="caution">
    <text evidence="2">The sequence shown here is derived from an EMBL/GenBank/DDBJ whole genome shotgun (WGS) entry which is preliminary data.</text>
</comment>
<evidence type="ECO:0000313" key="2">
    <source>
        <dbReference type="EMBL" id="GHI49586.1"/>
    </source>
</evidence>
<sequence length="80" mass="8745">MTSSPSANGRRRHGLTVPPPSSSEESVPPVADPPIYRALFQQWARHGRTLPGRRDPEWSRLAAAPVFRFSGSPARPGDGR</sequence>
<feature type="region of interest" description="Disordered" evidence="1">
    <location>
        <begin position="1"/>
        <end position="30"/>
    </location>
</feature>
<keyword evidence="8" id="KW-1185">Reference proteome</keyword>
<evidence type="ECO:0000313" key="7">
    <source>
        <dbReference type="Proteomes" id="UP000292693"/>
    </source>
</evidence>
<accession>D6B894</accession>
<reference evidence="6 7" key="1">
    <citation type="submission" date="2017-12" db="EMBL/GenBank/DDBJ databases">
        <title>Population genomics insights into the ecological differentiation and adaptive evolution in streptomycetes.</title>
        <authorList>
            <person name="Li Y."/>
            <person name="Huang Y."/>
        </authorList>
    </citation>
    <scope>NUCLEOTIDE SEQUENCE [LARGE SCALE GENOMIC DNA]</scope>
    <source>
        <strain evidence="4 6">FXJ.2339</strain>
        <strain evidence="3 7">NBRC 100770</strain>
    </source>
</reference>
<dbReference type="Proteomes" id="UP000292095">
    <property type="component" value="Unassembled WGS sequence"/>
</dbReference>
<protein>
    <submittedName>
        <fullName evidence="2">Uncharacterized protein</fullName>
    </submittedName>
</protein>
<evidence type="ECO:0000313" key="8">
    <source>
        <dbReference type="Proteomes" id="UP000318052"/>
    </source>
</evidence>
<proteinExistence type="predicted"/>
<accession>A0A2A2UE55</accession>
<evidence type="ECO:0000256" key="1">
    <source>
        <dbReference type="SAM" id="MobiDB-lite"/>
    </source>
</evidence>
<reference evidence="5" key="2">
    <citation type="journal article" date="2019" name="Microbiol. Resour. Announc.">
        <title>Draft Genomic Sequences of Streptomyces misionensis and Streptomyces albidoflavus, bacteria applied for phytopathogen biocontrol.</title>
        <authorList>
            <person name="Pylro V."/>
            <person name="Dias A."/>
            <person name="Andreote F."/>
            <person name="Varani A."/>
            <person name="Andreote C."/>
            <person name="Bernardo E."/>
            <person name="Martins T."/>
        </authorList>
    </citation>
    <scope>NUCLEOTIDE SEQUENCE</scope>
    <source>
        <strain evidence="5">77</strain>
    </source>
</reference>
<dbReference type="Proteomes" id="UP000318052">
    <property type="component" value="Unassembled WGS sequence"/>
</dbReference>
<dbReference type="Proteomes" id="UP001051844">
    <property type="component" value="Unassembled WGS sequence"/>
</dbReference>
<reference evidence="2" key="4">
    <citation type="submission" date="2022-09" db="EMBL/GenBank/DDBJ databases">
        <title>Whole genome shotgun sequence of Streptomyces albidoflavus NBRC 12854.</title>
        <authorList>
            <person name="Komaki H."/>
            <person name="Tamura T."/>
        </authorList>
    </citation>
    <scope>NUCLEOTIDE SEQUENCE</scope>
    <source>
        <strain evidence="2">NBRC 12854</strain>
    </source>
</reference>
<dbReference type="AlphaFoldDB" id="A0A2A2UE55"/>
<evidence type="ECO:0000313" key="3">
    <source>
        <dbReference type="EMBL" id="RZE16806.1"/>
    </source>
</evidence>
<evidence type="ECO:0000313" key="9">
    <source>
        <dbReference type="Proteomes" id="UP001051844"/>
    </source>
</evidence>
<evidence type="ECO:0000313" key="5">
    <source>
        <dbReference type="EMBL" id="TWV22298.1"/>
    </source>
</evidence>
<dbReference type="EMBL" id="PKLL01000027">
    <property type="protein sequence ID" value="RZE16806.1"/>
    <property type="molecule type" value="Genomic_DNA"/>
</dbReference>
<evidence type="ECO:0000313" key="4">
    <source>
        <dbReference type="EMBL" id="RZE33001.1"/>
    </source>
</evidence>
<dbReference type="Proteomes" id="UP000292693">
    <property type="component" value="Unassembled WGS sequence"/>
</dbReference>
<dbReference type="EMBL" id="PKLK01000031">
    <property type="protein sequence ID" value="RZE33001.1"/>
    <property type="molecule type" value="Genomic_DNA"/>
</dbReference>
<reference evidence="5" key="3">
    <citation type="submission" date="2019-07" db="EMBL/GenBank/DDBJ databases">
        <authorList>
            <person name="Pylro V."/>
            <person name="Dias A."/>
            <person name="Andreote F."/>
            <person name="Varani A."/>
            <person name="Andreote C."/>
            <person name="Bernardo E."/>
            <person name="Martins T."/>
        </authorList>
    </citation>
    <scope>NUCLEOTIDE SEQUENCE</scope>
    <source>
        <strain evidence="5">77</strain>
    </source>
</reference>